<dbReference type="RefSeq" id="WP_118918945.1">
    <property type="nucleotide sequence ID" value="NZ_QWEG01000001.1"/>
</dbReference>
<proteinExistence type="predicted"/>
<name>A0A417YZN4_9BACI</name>
<feature type="transmembrane region" description="Helical" evidence="1">
    <location>
        <begin position="32"/>
        <end position="56"/>
    </location>
</feature>
<keyword evidence="1" id="KW-1133">Transmembrane helix</keyword>
<dbReference type="Proteomes" id="UP000284416">
    <property type="component" value="Unassembled WGS sequence"/>
</dbReference>
<evidence type="ECO:0000313" key="2">
    <source>
        <dbReference type="EMBL" id="RHW43337.1"/>
    </source>
</evidence>
<organism evidence="2 3">
    <name type="scientific">Neobacillus notoginsengisoli</name>
    <dbReference type="NCBI Taxonomy" id="1578198"/>
    <lineage>
        <taxon>Bacteria</taxon>
        <taxon>Bacillati</taxon>
        <taxon>Bacillota</taxon>
        <taxon>Bacilli</taxon>
        <taxon>Bacillales</taxon>
        <taxon>Bacillaceae</taxon>
        <taxon>Neobacillus</taxon>
    </lineage>
</organism>
<dbReference type="OrthoDB" id="2943488at2"/>
<dbReference type="EMBL" id="QWEG01000001">
    <property type="protein sequence ID" value="RHW43337.1"/>
    <property type="molecule type" value="Genomic_DNA"/>
</dbReference>
<keyword evidence="1" id="KW-0472">Membrane</keyword>
<evidence type="ECO:0000313" key="3">
    <source>
        <dbReference type="Proteomes" id="UP000284416"/>
    </source>
</evidence>
<gene>
    <name evidence="2" type="ORF">D1B31_01320</name>
</gene>
<evidence type="ECO:0000256" key="1">
    <source>
        <dbReference type="SAM" id="Phobius"/>
    </source>
</evidence>
<reference evidence="2 3" key="1">
    <citation type="journal article" date="2017" name="Int. J. Syst. Evol. Microbiol.">
        <title>Bacillus notoginsengisoli sp. nov., a novel bacterium isolated from the rhizosphere of Panax notoginseng.</title>
        <authorList>
            <person name="Zhang M.Y."/>
            <person name="Cheng J."/>
            <person name="Cai Y."/>
            <person name="Zhang T.Y."/>
            <person name="Wu Y.Y."/>
            <person name="Manikprabhu D."/>
            <person name="Li W.J."/>
            <person name="Zhang Y.X."/>
        </authorList>
    </citation>
    <scope>NUCLEOTIDE SEQUENCE [LARGE SCALE GENOMIC DNA]</scope>
    <source>
        <strain evidence="2 3">JCM 30743</strain>
    </source>
</reference>
<dbReference type="AlphaFoldDB" id="A0A417YZN4"/>
<comment type="caution">
    <text evidence="2">The sequence shown here is derived from an EMBL/GenBank/DDBJ whole genome shotgun (WGS) entry which is preliminary data.</text>
</comment>
<sequence>MNRFLFVFGLIFFVFCLIFFVMNFIGEYEGMALIWTLFGMLNACIAIGVSEILSVVKGKK</sequence>
<accession>A0A417YZN4</accession>
<feature type="transmembrane region" description="Helical" evidence="1">
    <location>
        <begin position="5"/>
        <end position="26"/>
    </location>
</feature>
<protein>
    <submittedName>
        <fullName evidence="2">Uncharacterized protein</fullName>
    </submittedName>
</protein>
<keyword evidence="1" id="KW-0812">Transmembrane</keyword>
<keyword evidence="3" id="KW-1185">Reference proteome</keyword>